<sequence>MSPGGFNTAHGPDRGPSPPNHFGGVGYPIPSPHVYQPPFQFGYAPMPPHFMPPQQFGMPQPAVAPNTDGDAPGTHLRNQTGGVGVPHGYNLLHFQEHCVVHVLKSKEKPWQLTSYREGSGAHQRWLVPVTMTVKEMMQQLGCNNADDKKNIMYECSEKGNGAWAHGLRLVMDDKDRMKKSIKDFGWDKTRTGMLGQRSVVWVWLTKEGL</sequence>
<evidence type="ECO:0000256" key="1">
    <source>
        <dbReference type="SAM" id="MobiDB-lite"/>
    </source>
</evidence>
<keyword evidence="3" id="KW-1185">Reference proteome</keyword>
<accession>A0A194X4T5</accession>
<feature type="region of interest" description="Disordered" evidence="1">
    <location>
        <begin position="1"/>
        <end position="25"/>
    </location>
</feature>
<dbReference type="AlphaFoldDB" id="A0A194X4T5"/>
<dbReference type="RefSeq" id="XP_018069439.1">
    <property type="nucleotide sequence ID" value="XM_018209524.1"/>
</dbReference>
<name>A0A194X4T5_MOLSC</name>
<dbReference type="EMBL" id="KQ947419">
    <property type="protein sequence ID" value="KUJ15084.1"/>
    <property type="molecule type" value="Genomic_DNA"/>
</dbReference>
<organism evidence="2 3">
    <name type="scientific">Mollisia scopiformis</name>
    <name type="common">Conifer needle endophyte fungus</name>
    <name type="synonym">Phialocephala scopiformis</name>
    <dbReference type="NCBI Taxonomy" id="149040"/>
    <lineage>
        <taxon>Eukaryota</taxon>
        <taxon>Fungi</taxon>
        <taxon>Dikarya</taxon>
        <taxon>Ascomycota</taxon>
        <taxon>Pezizomycotina</taxon>
        <taxon>Leotiomycetes</taxon>
        <taxon>Helotiales</taxon>
        <taxon>Mollisiaceae</taxon>
        <taxon>Mollisia</taxon>
    </lineage>
</organism>
<evidence type="ECO:0000313" key="3">
    <source>
        <dbReference type="Proteomes" id="UP000070700"/>
    </source>
</evidence>
<proteinExistence type="predicted"/>
<reference evidence="2 3" key="1">
    <citation type="submission" date="2015-10" db="EMBL/GenBank/DDBJ databases">
        <title>Full genome of DAOMC 229536 Phialocephala scopiformis, a fungal endophyte of spruce producing the potent anti-insectan compound rugulosin.</title>
        <authorList>
            <consortium name="DOE Joint Genome Institute"/>
            <person name="Walker A.K."/>
            <person name="Frasz S.L."/>
            <person name="Seifert K.A."/>
            <person name="Miller J.D."/>
            <person name="Mondo S.J."/>
            <person name="Labutti K."/>
            <person name="Lipzen A."/>
            <person name="Dockter R."/>
            <person name="Kennedy M."/>
            <person name="Grigoriev I.V."/>
            <person name="Spatafora J.W."/>
        </authorList>
    </citation>
    <scope>NUCLEOTIDE SEQUENCE [LARGE SCALE GENOMIC DNA]</scope>
    <source>
        <strain evidence="2 3">CBS 120377</strain>
    </source>
</reference>
<dbReference type="InParanoid" id="A0A194X4T5"/>
<dbReference type="OrthoDB" id="10057496at2759"/>
<dbReference type="GeneID" id="28819250"/>
<dbReference type="KEGG" id="psco:LY89DRAFT_589322"/>
<gene>
    <name evidence="2" type="ORF">LY89DRAFT_589322</name>
</gene>
<evidence type="ECO:0000313" key="2">
    <source>
        <dbReference type="EMBL" id="KUJ15084.1"/>
    </source>
</evidence>
<dbReference type="Proteomes" id="UP000070700">
    <property type="component" value="Unassembled WGS sequence"/>
</dbReference>
<protein>
    <submittedName>
        <fullName evidence="2">Uncharacterized protein</fullName>
    </submittedName>
</protein>